<dbReference type="OrthoDB" id="9807907at2"/>
<dbReference type="Pfam" id="PF13749">
    <property type="entry name" value="HATPase_c_4"/>
    <property type="match status" value="1"/>
</dbReference>
<dbReference type="InterPro" id="IPR036390">
    <property type="entry name" value="WH_DNA-bd_sf"/>
</dbReference>
<gene>
    <name evidence="2" type="ORF">DW016_04070</name>
</gene>
<evidence type="ECO:0000313" key="3">
    <source>
        <dbReference type="Proteomes" id="UP000261080"/>
    </source>
</evidence>
<proteinExistence type="predicted"/>
<comment type="caution">
    <text evidence="2">The sequence shown here is derived from an EMBL/GenBank/DDBJ whole genome shotgun (WGS) entry which is preliminary data.</text>
</comment>
<name>A0A3E3K3V1_9FIRM</name>
<protein>
    <submittedName>
        <fullName evidence="2">AAA family ATPase</fullName>
    </submittedName>
</protein>
<dbReference type="InterPro" id="IPR038475">
    <property type="entry name" value="RecG_C_sf"/>
</dbReference>
<accession>A0A3E3K3V1</accession>
<organism evidence="2 3">
    <name type="scientific">Sellimonas intestinalis</name>
    <dbReference type="NCBI Taxonomy" id="1653434"/>
    <lineage>
        <taxon>Bacteria</taxon>
        <taxon>Bacillati</taxon>
        <taxon>Bacillota</taxon>
        <taxon>Clostridia</taxon>
        <taxon>Lachnospirales</taxon>
        <taxon>Lachnospiraceae</taxon>
        <taxon>Sellimonas</taxon>
    </lineage>
</organism>
<dbReference type="SUPFAM" id="SSF46785">
    <property type="entry name" value="Winged helix' DNA-binding domain"/>
    <property type="match status" value="1"/>
</dbReference>
<dbReference type="Proteomes" id="UP000261080">
    <property type="component" value="Unassembled WGS sequence"/>
</dbReference>
<dbReference type="Pfam" id="PF04326">
    <property type="entry name" value="SLFN_AlbA_2"/>
    <property type="match status" value="1"/>
</dbReference>
<keyword evidence="3" id="KW-1185">Reference proteome</keyword>
<dbReference type="PANTHER" id="PTHR30595:SF6">
    <property type="entry name" value="SCHLAFEN ALBA-2 DOMAIN-CONTAINING PROTEIN"/>
    <property type="match status" value="1"/>
</dbReference>
<sequence length="437" mass="49513">MIFQESETVELKSIVVDDIKKEIIAFANCEGGKLYIGVQDDGTVIGVDDPDGAALQVSNMVRDAIKPDLTMFLHYQTLNEDGKQIIAIDVQQGTERPYYIAKKGLRPEGVFVRQGYSSVPATNTAIRRMIKETDGDHFEDMRSLEQDLTFEAARKEFSERNIPFGEPQMKTLGIMTHDGVYTNLGLLLSDQCVHTIKVAAFEGTTQQEFKDRKEFSGSLFRQMDEVYDYIDFRNQTHSTFQKLRRIDQRDYPETAVREALLNLLVHREYSFRASTFISLYEDRIEFTSIGGLVSGVTLNDIMMGISVCRNVKLANVFYRLELIEAYGTGMLKIQEAYSGTGKTPKIETSDNAFKIILPNLNVHTEQDEPSTNKLVGSVQENLVIDLAKKQGTFTRKDLEKTLEISQTACGRLLKRMMESGQIVQEGKGRNTHYRLSE</sequence>
<feature type="domain" description="Schlafen AlbA-2" evidence="1">
    <location>
        <begin position="5"/>
        <end position="121"/>
    </location>
</feature>
<dbReference type="InterPro" id="IPR036388">
    <property type="entry name" value="WH-like_DNA-bd_sf"/>
</dbReference>
<dbReference type="AlphaFoldDB" id="A0A3E3K3V1"/>
<reference evidence="2 3" key="1">
    <citation type="submission" date="2018-08" db="EMBL/GenBank/DDBJ databases">
        <title>A genome reference for cultivated species of the human gut microbiota.</title>
        <authorList>
            <person name="Zou Y."/>
            <person name="Xue W."/>
            <person name="Luo G."/>
        </authorList>
    </citation>
    <scope>NUCLEOTIDE SEQUENCE [LARGE SCALE GENOMIC DNA]</scope>
    <source>
        <strain evidence="2 3">AF37-2AT</strain>
    </source>
</reference>
<evidence type="ECO:0000313" key="2">
    <source>
        <dbReference type="EMBL" id="RGE88712.1"/>
    </source>
</evidence>
<dbReference type="Gene3D" id="3.30.565.60">
    <property type="match status" value="1"/>
</dbReference>
<dbReference type="PANTHER" id="PTHR30595">
    <property type="entry name" value="GLPR-RELATED TRANSCRIPTIONAL REPRESSOR"/>
    <property type="match status" value="1"/>
</dbReference>
<dbReference type="RefSeq" id="WP_117493299.1">
    <property type="nucleotide sequence ID" value="NZ_QVLX01000002.1"/>
</dbReference>
<dbReference type="InterPro" id="IPR038461">
    <property type="entry name" value="Schlafen_AlbA_2_dom_sf"/>
</dbReference>
<dbReference type="Gene3D" id="1.10.10.10">
    <property type="entry name" value="Winged helix-like DNA-binding domain superfamily/Winged helix DNA-binding domain"/>
    <property type="match status" value="1"/>
</dbReference>
<evidence type="ECO:0000259" key="1">
    <source>
        <dbReference type="Pfam" id="PF04326"/>
    </source>
</evidence>
<dbReference type="InterPro" id="IPR007421">
    <property type="entry name" value="Schlafen_AlbA_2_dom"/>
</dbReference>
<dbReference type="EMBL" id="QVLX01000002">
    <property type="protein sequence ID" value="RGE88712.1"/>
    <property type="molecule type" value="Genomic_DNA"/>
</dbReference>
<dbReference type="Gene3D" id="3.30.950.30">
    <property type="entry name" value="Schlafen, AAA domain"/>
    <property type="match status" value="1"/>
</dbReference>